<dbReference type="GO" id="GO:0005549">
    <property type="term" value="F:odorant binding"/>
    <property type="evidence" value="ECO:0007669"/>
    <property type="project" value="InterPro"/>
</dbReference>
<dbReference type="PANTHER" id="PTHR21137:SF35">
    <property type="entry name" value="ODORANT RECEPTOR 19A-RELATED"/>
    <property type="match status" value="1"/>
</dbReference>
<keyword evidence="2" id="KW-1003">Cell membrane</keyword>
<sequence length="294" mass="34062">MSLLTDTEERFWKAADYNLEIIEDYAKAMNTLRKKYLYYVSIFFIAAVFHVYGRILEDGRKIPVNLLFRAYIPESISFWTMFLWEHIPLAGVMLSQTAMDVLILCLNSLTVIQFKLLRHEVENLFGDANGDSVSEIDIKERIKRCNNHHTFLLYFRTTANNTFSTMMFVYIGVIVLLSSIEIYLTFLTDSIEEMSKFVLSTVYTFFVFFICYCYPAQELTTEAENLAESVYACEWYNFPEFQKDVLILLGKSRIKVAFNMGGILDLNLETGMAAVKAILSYSMFLRTMTLLEGS</sequence>
<dbReference type="EMBL" id="CAACVG010002214">
    <property type="protein sequence ID" value="VEN36222.1"/>
    <property type="molecule type" value="Genomic_DNA"/>
</dbReference>
<proteinExistence type="predicted"/>
<dbReference type="InterPro" id="IPR004117">
    <property type="entry name" value="7tm6_olfct_rcpt"/>
</dbReference>
<dbReference type="AlphaFoldDB" id="A0A653BKZ4"/>
<evidence type="ECO:0008006" key="13">
    <source>
        <dbReference type="Google" id="ProtNLM"/>
    </source>
</evidence>
<name>A0A653BKZ4_CALMS</name>
<keyword evidence="3" id="KW-0716">Sensory transduction</keyword>
<dbReference type="GO" id="GO:0004984">
    <property type="term" value="F:olfactory receptor activity"/>
    <property type="evidence" value="ECO:0007669"/>
    <property type="project" value="InterPro"/>
</dbReference>
<evidence type="ECO:0000256" key="8">
    <source>
        <dbReference type="ARBA" id="ARBA00023170"/>
    </source>
</evidence>
<evidence type="ECO:0000256" key="3">
    <source>
        <dbReference type="ARBA" id="ARBA00022606"/>
    </source>
</evidence>
<evidence type="ECO:0000256" key="5">
    <source>
        <dbReference type="ARBA" id="ARBA00022725"/>
    </source>
</evidence>
<dbReference type="GO" id="GO:0007165">
    <property type="term" value="P:signal transduction"/>
    <property type="evidence" value="ECO:0007669"/>
    <property type="project" value="UniProtKB-KW"/>
</dbReference>
<dbReference type="Proteomes" id="UP000410492">
    <property type="component" value="Unassembled WGS sequence"/>
</dbReference>
<dbReference type="PANTHER" id="PTHR21137">
    <property type="entry name" value="ODORANT RECEPTOR"/>
    <property type="match status" value="1"/>
</dbReference>
<feature type="transmembrane region" description="Helical" evidence="10">
    <location>
        <begin position="36"/>
        <end position="56"/>
    </location>
</feature>
<keyword evidence="5" id="KW-0552">Olfaction</keyword>
<keyword evidence="12" id="KW-1185">Reference proteome</keyword>
<organism evidence="11 12">
    <name type="scientific">Callosobruchus maculatus</name>
    <name type="common">Southern cowpea weevil</name>
    <name type="synonym">Pulse bruchid</name>
    <dbReference type="NCBI Taxonomy" id="64391"/>
    <lineage>
        <taxon>Eukaryota</taxon>
        <taxon>Metazoa</taxon>
        <taxon>Ecdysozoa</taxon>
        <taxon>Arthropoda</taxon>
        <taxon>Hexapoda</taxon>
        <taxon>Insecta</taxon>
        <taxon>Pterygota</taxon>
        <taxon>Neoptera</taxon>
        <taxon>Endopterygota</taxon>
        <taxon>Coleoptera</taxon>
        <taxon>Polyphaga</taxon>
        <taxon>Cucujiformia</taxon>
        <taxon>Chrysomeloidea</taxon>
        <taxon>Chrysomelidae</taxon>
        <taxon>Bruchinae</taxon>
        <taxon>Bruchini</taxon>
        <taxon>Callosobruchus</taxon>
    </lineage>
</organism>
<gene>
    <name evidence="11" type="ORF">CALMAC_LOCUS1905</name>
</gene>
<evidence type="ECO:0000256" key="4">
    <source>
        <dbReference type="ARBA" id="ARBA00022692"/>
    </source>
</evidence>
<feature type="transmembrane region" description="Helical" evidence="10">
    <location>
        <begin position="197"/>
        <end position="217"/>
    </location>
</feature>
<dbReference type="GO" id="GO:0005886">
    <property type="term" value="C:plasma membrane"/>
    <property type="evidence" value="ECO:0007669"/>
    <property type="project" value="UniProtKB-SubCell"/>
</dbReference>
<keyword evidence="4 10" id="KW-0812">Transmembrane</keyword>
<evidence type="ECO:0000256" key="10">
    <source>
        <dbReference type="SAM" id="Phobius"/>
    </source>
</evidence>
<dbReference type="Pfam" id="PF02949">
    <property type="entry name" value="7tm_6"/>
    <property type="match status" value="1"/>
</dbReference>
<protein>
    <recommendedName>
        <fullName evidence="13">Odorant receptor</fullName>
    </recommendedName>
</protein>
<evidence type="ECO:0000313" key="12">
    <source>
        <dbReference type="Proteomes" id="UP000410492"/>
    </source>
</evidence>
<accession>A0A653BKZ4</accession>
<evidence type="ECO:0000256" key="9">
    <source>
        <dbReference type="ARBA" id="ARBA00023224"/>
    </source>
</evidence>
<evidence type="ECO:0000256" key="1">
    <source>
        <dbReference type="ARBA" id="ARBA00004651"/>
    </source>
</evidence>
<evidence type="ECO:0000256" key="2">
    <source>
        <dbReference type="ARBA" id="ARBA00022475"/>
    </source>
</evidence>
<evidence type="ECO:0000313" key="11">
    <source>
        <dbReference type="EMBL" id="VEN36222.1"/>
    </source>
</evidence>
<evidence type="ECO:0000256" key="7">
    <source>
        <dbReference type="ARBA" id="ARBA00023136"/>
    </source>
</evidence>
<keyword evidence="8" id="KW-0675">Receptor</keyword>
<dbReference type="OrthoDB" id="6784258at2759"/>
<keyword evidence="7 10" id="KW-0472">Membrane</keyword>
<keyword evidence="9" id="KW-0807">Transducer</keyword>
<reference evidence="11 12" key="1">
    <citation type="submission" date="2019-01" db="EMBL/GenBank/DDBJ databases">
        <authorList>
            <person name="Sayadi A."/>
        </authorList>
    </citation>
    <scope>NUCLEOTIDE SEQUENCE [LARGE SCALE GENOMIC DNA]</scope>
</reference>
<keyword evidence="6 10" id="KW-1133">Transmembrane helix</keyword>
<evidence type="ECO:0000256" key="6">
    <source>
        <dbReference type="ARBA" id="ARBA00022989"/>
    </source>
</evidence>
<feature type="transmembrane region" description="Helical" evidence="10">
    <location>
        <begin position="163"/>
        <end position="185"/>
    </location>
</feature>
<comment type="subcellular location">
    <subcellularLocation>
        <location evidence="1">Cell membrane</location>
        <topology evidence="1">Multi-pass membrane protein</topology>
    </subcellularLocation>
</comment>